<reference evidence="10 11" key="1">
    <citation type="submission" date="2024-04" db="EMBL/GenBank/DDBJ databases">
        <title>Tritrichomonas musculus Genome.</title>
        <authorList>
            <person name="Alves-Ferreira E."/>
            <person name="Grigg M."/>
            <person name="Lorenzi H."/>
            <person name="Galac M."/>
        </authorList>
    </citation>
    <scope>NUCLEOTIDE SEQUENCE [LARGE SCALE GENOMIC DNA]</scope>
    <source>
        <strain evidence="10 11">EAF2021</strain>
    </source>
</reference>
<evidence type="ECO:0000313" key="9">
    <source>
        <dbReference type="EMBL" id="KAK8834416.1"/>
    </source>
</evidence>
<comment type="subunit">
    <text evidence="7">Component of the Mediator complex.</text>
</comment>
<dbReference type="Proteomes" id="UP001470230">
    <property type="component" value="Unassembled WGS sequence"/>
</dbReference>
<dbReference type="EMBL" id="JAPFFF010000411">
    <property type="protein sequence ID" value="KAK8834416.1"/>
    <property type="molecule type" value="Genomic_DNA"/>
</dbReference>
<feature type="compositionally biased region" description="Acidic residues" evidence="8">
    <location>
        <begin position="1"/>
        <end position="25"/>
    </location>
</feature>
<keyword evidence="5 7" id="KW-0804">Transcription</keyword>
<dbReference type="InterPro" id="IPR038089">
    <property type="entry name" value="Med31_sf"/>
</dbReference>
<keyword evidence="11" id="KW-1185">Reference proteome</keyword>
<dbReference type="PANTHER" id="PTHR13186">
    <property type="entry name" value="MEDIATOR OF RNA POLYMERASE II TRANSCRIPTION SUBUNIT 31"/>
    <property type="match status" value="1"/>
</dbReference>
<keyword evidence="6 7" id="KW-0539">Nucleus</keyword>
<evidence type="ECO:0000256" key="6">
    <source>
        <dbReference type="ARBA" id="ARBA00023242"/>
    </source>
</evidence>
<evidence type="ECO:0000256" key="5">
    <source>
        <dbReference type="ARBA" id="ARBA00023163"/>
    </source>
</evidence>
<organism evidence="10 11">
    <name type="scientific">Tritrichomonas musculus</name>
    <dbReference type="NCBI Taxonomy" id="1915356"/>
    <lineage>
        <taxon>Eukaryota</taxon>
        <taxon>Metamonada</taxon>
        <taxon>Parabasalia</taxon>
        <taxon>Tritrichomonadida</taxon>
        <taxon>Tritrichomonadidae</taxon>
        <taxon>Tritrichomonas</taxon>
    </lineage>
</organism>
<evidence type="ECO:0000256" key="1">
    <source>
        <dbReference type="ARBA" id="ARBA00004123"/>
    </source>
</evidence>
<evidence type="ECO:0000313" key="11">
    <source>
        <dbReference type="Proteomes" id="UP001470230"/>
    </source>
</evidence>
<comment type="similarity">
    <text evidence="2 7">Belongs to the Mediator complex subunit 31 family.</text>
</comment>
<feature type="region of interest" description="Disordered" evidence="8">
    <location>
        <begin position="1"/>
        <end position="49"/>
    </location>
</feature>
<evidence type="ECO:0000256" key="4">
    <source>
        <dbReference type="ARBA" id="ARBA00023159"/>
    </source>
</evidence>
<evidence type="ECO:0000256" key="8">
    <source>
        <dbReference type="SAM" id="MobiDB-lite"/>
    </source>
</evidence>
<comment type="caution">
    <text evidence="10">The sequence shown here is derived from an EMBL/GenBank/DDBJ whole genome shotgun (WGS) entry which is preliminary data.</text>
</comment>
<evidence type="ECO:0000256" key="7">
    <source>
        <dbReference type="RuleBase" id="RU364129"/>
    </source>
</evidence>
<dbReference type="InterPro" id="IPR008831">
    <property type="entry name" value="Mediator_Med31"/>
</dbReference>
<sequence>MSSDLSDGDSSELVSDSESESNTDNEEAKKNEEQNETQNENDNQEQVEDQKELLRFQQELEFVLCLANPRYIYSLAQRNYFGDPNFINFLKYLLYWCKPEYAKYIRFPQAIQFLKYLQDPDFRKYVSNFNNILHIENTQFKYWEFYQRNRLDITLPSPELKKPDSNSQ</sequence>
<evidence type="ECO:0000256" key="3">
    <source>
        <dbReference type="ARBA" id="ARBA00023015"/>
    </source>
</evidence>
<dbReference type="Gene3D" id="1.10.10.1340">
    <property type="entry name" value="Mediator of RNA polymerase II, submodule Med31 (Soh1)"/>
    <property type="match status" value="1"/>
</dbReference>
<proteinExistence type="inferred from homology"/>
<gene>
    <name evidence="10" type="ORF">M9Y10_009304</name>
    <name evidence="9" type="ORF">M9Y10_031213</name>
</gene>
<keyword evidence="4 7" id="KW-0010">Activator</keyword>
<evidence type="ECO:0000256" key="2">
    <source>
        <dbReference type="ARBA" id="ARBA00006378"/>
    </source>
</evidence>
<name>A0ABR2INW6_9EUKA</name>
<keyword evidence="3 7" id="KW-0805">Transcription regulation</keyword>
<dbReference type="EMBL" id="JAPFFF010000015">
    <property type="protein sequence ID" value="KAK8866343.1"/>
    <property type="molecule type" value="Genomic_DNA"/>
</dbReference>
<evidence type="ECO:0000313" key="10">
    <source>
        <dbReference type="EMBL" id="KAK8866343.1"/>
    </source>
</evidence>
<protein>
    <recommendedName>
        <fullName evidence="7">Mediator of RNA polymerase II transcription subunit 31</fullName>
    </recommendedName>
</protein>
<comment type="function">
    <text evidence="7">Component of the Mediator complex, a coactivator involved in the regulated transcription of nearly all RNA polymerase II-dependent genes. Mediator functions as a bridge to convey information from gene-specific regulatory proteins to the basal RNA polymerase II transcription machinery. Mediator is recruited to promoters by direct interactions with regulatory proteins and serves as a scaffold for the assembly of a functional preinitiation complex with RNA polymerase II and the general transcription factors.</text>
</comment>
<comment type="subcellular location">
    <subcellularLocation>
        <location evidence="1 7">Nucleus</location>
    </subcellularLocation>
</comment>
<dbReference type="Pfam" id="PF05669">
    <property type="entry name" value="Med31"/>
    <property type="match status" value="1"/>
</dbReference>
<accession>A0ABR2INW6</accession>